<evidence type="ECO:0000256" key="2">
    <source>
        <dbReference type="ARBA" id="ARBA00023002"/>
    </source>
</evidence>
<keyword evidence="2" id="KW-0560">Oxidoreductase</keyword>
<dbReference type="PRINTS" id="PR00081">
    <property type="entry name" value="GDHRDH"/>
</dbReference>
<dbReference type="InterPro" id="IPR020904">
    <property type="entry name" value="Sc_DH/Rdtase_CS"/>
</dbReference>
<comment type="similarity">
    <text evidence="1">Belongs to the short-chain dehydrogenases/reductases (SDR) family.</text>
</comment>
<reference evidence="3" key="1">
    <citation type="submission" date="2024-06" db="EMBL/GenBank/DDBJ databases">
        <title>Complete genome of Salinicola endophyticus HNIBRBA4755.</title>
        <authorList>
            <person name="Shin S.Y."/>
            <person name="Kang H."/>
            <person name="Song J."/>
        </authorList>
    </citation>
    <scope>NUCLEOTIDE SEQUENCE</scope>
    <source>
        <strain evidence="3">HNIBRBA4755</strain>
    </source>
</reference>
<name>A0AB74UHI8_9GAMM</name>
<dbReference type="GO" id="GO:0016491">
    <property type="term" value="F:oxidoreductase activity"/>
    <property type="evidence" value="ECO:0007669"/>
    <property type="project" value="UniProtKB-KW"/>
</dbReference>
<dbReference type="RefSeq" id="WP_353982181.1">
    <property type="nucleotide sequence ID" value="NZ_CP159578.1"/>
</dbReference>
<dbReference type="PANTHER" id="PTHR42901:SF1">
    <property type="entry name" value="ALCOHOL DEHYDROGENASE"/>
    <property type="match status" value="1"/>
</dbReference>
<proteinExistence type="inferred from homology"/>
<dbReference type="InterPro" id="IPR036291">
    <property type="entry name" value="NAD(P)-bd_dom_sf"/>
</dbReference>
<organism evidence="3">
    <name type="scientific">Salinicola endophyticus</name>
    <dbReference type="NCBI Taxonomy" id="1949083"/>
    <lineage>
        <taxon>Bacteria</taxon>
        <taxon>Pseudomonadati</taxon>
        <taxon>Pseudomonadota</taxon>
        <taxon>Gammaproteobacteria</taxon>
        <taxon>Oceanospirillales</taxon>
        <taxon>Halomonadaceae</taxon>
        <taxon>Salinicola</taxon>
    </lineage>
</organism>
<accession>A0AB74UHI8</accession>
<dbReference type="EMBL" id="CP159578">
    <property type="protein sequence ID" value="XCJ81435.1"/>
    <property type="molecule type" value="Genomic_DNA"/>
</dbReference>
<dbReference type="PROSITE" id="PS00061">
    <property type="entry name" value="ADH_SHORT"/>
    <property type="match status" value="1"/>
</dbReference>
<evidence type="ECO:0000256" key="1">
    <source>
        <dbReference type="ARBA" id="ARBA00006484"/>
    </source>
</evidence>
<dbReference type="SUPFAM" id="SSF51735">
    <property type="entry name" value="NAD(P)-binding Rossmann-fold domains"/>
    <property type="match status" value="1"/>
</dbReference>
<protein>
    <submittedName>
        <fullName evidence="3">YciK family oxidoreductase</fullName>
    </submittedName>
</protein>
<gene>
    <name evidence="3" type="ORF">ABV408_09705</name>
</gene>
<dbReference type="Pfam" id="PF00106">
    <property type="entry name" value="adh_short"/>
    <property type="match status" value="1"/>
</dbReference>
<dbReference type="NCBIfam" id="NF006509">
    <property type="entry name" value="PRK08945.1"/>
    <property type="match status" value="1"/>
</dbReference>
<dbReference type="InterPro" id="IPR002347">
    <property type="entry name" value="SDR_fam"/>
</dbReference>
<dbReference type="PANTHER" id="PTHR42901">
    <property type="entry name" value="ALCOHOL DEHYDROGENASE"/>
    <property type="match status" value="1"/>
</dbReference>
<evidence type="ECO:0000313" key="3">
    <source>
        <dbReference type="EMBL" id="XCJ81435.1"/>
    </source>
</evidence>
<sequence>MPCHSDYQAPADLLTGKVILVTGASAGIGRAAAMTYARHGATVVLLGRSLSRLETVYDAIEAAKAPQPAIFPLNLESATAQDFGVVAAKLEQAFGRLDGLLHNASLLGERKSVADSDLEVWAQVMQVNFTASLGLTQALLPLLEASTDASVVFTSSSVGRRGRAEWGAYSTSKFATEGLMQILADEYRDSALRFNSINPGGTRTAMRRAAYPQEDPQRVPTPESIMPTYLWLMGRESRGTTGEAFDAQPPRQ</sequence>
<dbReference type="Gene3D" id="3.40.50.720">
    <property type="entry name" value="NAD(P)-binding Rossmann-like Domain"/>
    <property type="match status" value="1"/>
</dbReference>
<dbReference type="AlphaFoldDB" id="A0AB74UHI8"/>